<dbReference type="InterPro" id="IPR000612">
    <property type="entry name" value="PMP3"/>
</dbReference>
<dbReference type="AlphaFoldDB" id="A0A1B9GZJ7"/>
<evidence type="ECO:0008006" key="10">
    <source>
        <dbReference type="Google" id="ProtNLM"/>
    </source>
</evidence>
<feature type="region of interest" description="Disordered" evidence="6">
    <location>
        <begin position="74"/>
        <end position="121"/>
    </location>
</feature>
<reference evidence="8 9" key="1">
    <citation type="submission" date="2013-07" db="EMBL/GenBank/DDBJ databases">
        <title>The Genome Sequence of Cryptococcus heveanensis BCC8398.</title>
        <authorList>
            <consortium name="The Broad Institute Genome Sequencing Platform"/>
            <person name="Cuomo C."/>
            <person name="Litvintseva A."/>
            <person name="Chen Y."/>
            <person name="Heitman J."/>
            <person name="Sun S."/>
            <person name="Springer D."/>
            <person name="Dromer F."/>
            <person name="Young S.K."/>
            <person name="Zeng Q."/>
            <person name="Gargeya S."/>
            <person name="Fitzgerald M."/>
            <person name="Abouelleil A."/>
            <person name="Alvarado L."/>
            <person name="Berlin A.M."/>
            <person name="Chapman S.B."/>
            <person name="Dewar J."/>
            <person name="Goldberg J."/>
            <person name="Griggs A."/>
            <person name="Gujja S."/>
            <person name="Hansen M."/>
            <person name="Howarth C."/>
            <person name="Imamovic A."/>
            <person name="Larimer J."/>
            <person name="McCowan C."/>
            <person name="Murphy C."/>
            <person name="Pearson M."/>
            <person name="Priest M."/>
            <person name="Roberts A."/>
            <person name="Saif S."/>
            <person name="Shea T."/>
            <person name="Sykes S."/>
            <person name="Wortman J."/>
            <person name="Nusbaum C."/>
            <person name="Birren B."/>
        </authorList>
    </citation>
    <scope>NUCLEOTIDE SEQUENCE [LARGE SCALE GENOMIC DNA]</scope>
    <source>
        <strain evidence="8 9">BCC8398</strain>
    </source>
</reference>
<dbReference type="PANTHER" id="PTHR21659">
    <property type="entry name" value="HYDROPHOBIC PROTEIN RCI2 LOW TEMPERATURE AND SALT RESPONSIVE PROTEIN LTI6 -RELATED"/>
    <property type="match status" value="1"/>
</dbReference>
<evidence type="ECO:0000256" key="1">
    <source>
        <dbReference type="ARBA" id="ARBA00004370"/>
    </source>
</evidence>
<dbReference type="OrthoDB" id="2802411at2759"/>
<sequence>MSPSQRVRMSGEETAICVFLAFFLPPAAVGLADRAFTGAVCLNILLCILGWIPGIIHALFWVFFRSRRGAKSRTGIPFADHDQQGQQYAPPPNAYQPHPAPAPAYGVNGGHAAHPGQKPGY</sequence>
<gene>
    <name evidence="8" type="ORF">I316_01686</name>
</gene>
<evidence type="ECO:0000313" key="9">
    <source>
        <dbReference type="Proteomes" id="UP000092666"/>
    </source>
</evidence>
<evidence type="ECO:0000313" key="8">
    <source>
        <dbReference type="EMBL" id="OCF36437.1"/>
    </source>
</evidence>
<protein>
    <recommendedName>
        <fullName evidence="10">Plasma membrane proteolipid 3</fullName>
    </recommendedName>
</protein>
<comment type="similarity">
    <text evidence="2">Belongs to the UPF0057 (PMP3) family.</text>
</comment>
<reference evidence="9" key="2">
    <citation type="submission" date="2013-12" db="EMBL/GenBank/DDBJ databases">
        <title>Evolution of pathogenesis and genome organization in the Tremellales.</title>
        <authorList>
            <person name="Cuomo C."/>
            <person name="Litvintseva A."/>
            <person name="Heitman J."/>
            <person name="Chen Y."/>
            <person name="Sun S."/>
            <person name="Springer D."/>
            <person name="Dromer F."/>
            <person name="Young S."/>
            <person name="Zeng Q."/>
            <person name="Chapman S."/>
            <person name="Gujja S."/>
            <person name="Saif S."/>
            <person name="Birren B."/>
        </authorList>
    </citation>
    <scope>NUCLEOTIDE SEQUENCE [LARGE SCALE GENOMIC DNA]</scope>
    <source>
        <strain evidence="9">BCC8398</strain>
    </source>
</reference>
<evidence type="ECO:0000256" key="2">
    <source>
        <dbReference type="ARBA" id="ARBA00009530"/>
    </source>
</evidence>
<dbReference type="EMBL" id="KI669495">
    <property type="protein sequence ID" value="OCF36437.1"/>
    <property type="molecule type" value="Genomic_DNA"/>
</dbReference>
<keyword evidence="9" id="KW-1185">Reference proteome</keyword>
<evidence type="ECO:0000256" key="4">
    <source>
        <dbReference type="ARBA" id="ARBA00022989"/>
    </source>
</evidence>
<evidence type="ECO:0000256" key="5">
    <source>
        <dbReference type="ARBA" id="ARBA00023136"/>
    </source>
</evidence>
<name>A0A1B9GZJ7_9TREE</name>
<proteinExistence type="inferred from homology"/>
<dbReference type="GO" id="GO:0016020">
    <property type="term" value="C:membrane"/>
    <property type="evidence" value="ECO:0007669"/>
    <property type="project" value="UniProtKB-SubCell"/>
</dbReference>
<keyword evidence="4 7" id="KW-1133">Transmembrane helix</keyword>
<keyword evidence="5 7" id="KW-0472">Membrane</keyword>
<feature type="compositionally biased region" description="Pro residues" evidence="6">
    <location>
        <begin position="89"/>
        <end position="102"/>
    </location>
</feature>
<dbReference type="PANTHER" id="PTHR21659:SF90">
    <property type="entry name" value="PLASMA MEMBRANE PROTEOLIPID 3"/>
    <property type="match status" value="1"/>
</dbReference>
<keyword evidence="3 7" id="KW-0812">Transmembrane</keyword>
<dbReference type="Proteomes" id="UP000092666">
    <property type="component" value="Unassembled WGS sequence"/>
</dbReference>
<organism evidence="8 9">
    <name type="scientific">Kwoniella heveanensis BCC8398</name>
    <dbReference type="NCBI Taxonomy" id="1296120"/>
    <lineage>
        <taxon>Eukaryota</taxon>
        <taxon>Fungi</taxon>
        <taxon>Dikarya</taxon>
        <taxon>Basidiomycota</taxon>
        <taxon>Agaricomycotina</taxon>
        <taxon>Tremellomycetes</taxon>
        <taxon>Tremellales</taxon>
        <taxon>Cryptococcaceae</taxon>
        <taxon>Kwoniella</taxon>
    </lineage>
</organism>
<accession>A0A1B9GZJ7</accession>
<evidence type="ECO:0000256" key="3">
    <source>
        <dbReference type="ARBA" id="ARBA00022692"/>
    </source>
</evidence>
<evidence type="ECO:0000256" key="7">
    <source>
        <dbReference type="SAM" id="Phobius"/>
    </source>
</evidence>
<dbReference type="Pfam" id="PF01679">
    <property type="entry name" value="Pmp3"/>
    <property type="match status" value="1"/>
</dbReference>
<comment type="subcellular location">
    <subcellularLocation>
        <location evidence="1">Membrane</location>
    </subcellularLocation>
</comment>
<feature type="transmembrane region" description="Helical" evidence="7">
    <location>
        <begin position="42"/>
        <end position="64"/>
    </location>
</feature>
<evidence type="ECO:0000256" key="6">
    <source>
        <dbReference type="SAM" id="MobiDB-lite"/>
    </source>
</evidence>